<evidence type="ECO:0000256" key="1">
    <source>
        <dbReference type="SAM" id="MobiDB-lite"/>
    </source>
</evidence>
<protein>
    <submittedName>
        <fullName evidence="2">Uncharacterized protein</fullName>
    </submittedName>
</protein>
<feature type="region of interest" description="Disordered" evidence="1">
    <location>
        <begin position="212"/>
        <end position="241"/>
    </location>
</feature>
<keyword evidence="3" id="KW-1185">Reference proteome</keyword>
<feature type="region of interest" description="Disordered" evidence="1">
    <location>
        <begin position="584"/>
        <end position="605"/>
    </location>
</feature>
<feature type="region of interest" description="Disordered" evidence="1">
    <location>
        <begin position="1130"/>
        <end position="1178"/>
    </location>
</feature>
<accession>A0A1Y2HU99</accession>
<feature type="compositionally biased region" description="Polar residues" evidence="1">
    <location>
        <begin position="511"/>
        <end position="528"/>
    </location>
</feature>
<feature type="region of interest" description="Disordered" evidence="1">
    <location>
        <begin position="482"/>
        <end position="547"/>
    </location>
</feature>
<feature type="region of interest" description="Disordered" evidence="1">
    <location>
        <begin position="1040"/>
        <end position="1072"/>
    </location>
</feature>
<feature type="region of interest" description="Disordered" evidence="1">
    <location>
        <begin position="397"/>
        <end position="428"/>
    </location>
</feature>
<feature type="compositionally biased region" description="Polar residues" evidence="1">
    <location>
        <begin position="419"/>
        <end position="428"/>
    </location>
</feature>
<evidence type="ECO:0000313" key="3">
    <source>
        <dbReference type="Proteomes" id="UP000193411"/>
    </source>
</evidence>
<dbReference type="EMBL" id="MCFL01000009">
    <property type="protein sequence ID" value="ORZ38175.1"/>
    <property type="molecule type" value="Genomic_DNA"/>
</dbReference>
<feature type="compositionally biased region" description="Low complexity" evidence="1">
    <location>
        <begin position="529"/>
        <end position="547"/>
    </location>
</feature>
<feature type="region of interest" description="Disordered" evidence="1">
    <location>
        <begin position="1092"/>
        <end position="1118"/>
    </location>
</feature>
<feature type="compositionally biased region" description="Low complexity" evidence="1">
    <location>
        <begin position="1130"/>
        <end position="1163"/>
    </location>
</feature>
<gene>
    <name evidence="2" type="ORF">BCR44DRAFT_23632</name>
</gene>
<dbReference type="OrthoDB" id="10683915at2759"/>
<feature type="region of interest" description="Disordered" evidence="1">
    <location>
        <begin position="1200"/>
        <end position="1219"/>
    </location>
</feature>
<feature type="compositionally biased region" description="Polar residues" evidence="1">
    <location>
        <begin position="483"/>
        <end position="500"/>
    </location>
</feature>
<dbReference type="STRING" id="765915.A0A1Y2HU99"/>
<dbReference type="AlphaFoldDB" id="A0A1Y2HU99"/>
<organism evidence="2 3">
    <name type="scientific">Catenaria anguillulae PL171</name>
    <dbReference type="NCBI Taxonomy" id="765915"/>
    <lineage>
        <taxon>Eukaryota</taxon>
        <taxon>Fungi</taxon>
        <taxon>Fungi incertae sedis</taxon>
        <taxon>Blastocladiomycota</taxon>
        <taxon>Blastocladiomycetes</taxon>
        <taxon>Blastocladiales</taxon>
        <taxon>Catenariaceae</taxon>
        <taxon>Catenaria</taxon>
    </lineage>
</organism>
<comment type="caution">
    <text evidence="2">The sequence shown here is derived from an EMBL/GenBank/DDBJ whole genome shotgun (WGS) entry which is preliminary data.</text>
</comment>
<proteinExistence type="predicted"/>
<reference evidence="2 3" key="1">
    <citation type="submission" date="2016-07" db="EMBL/GenBank/DDBJ databases">
        <title>Pervasive Adenine N6-methylation of Active Genes in Fungi.</title>
        <authorList>
            <consortium name="DOE Joint Genome Institute"/>
            <person name="Mondo S.J."/>
            <person name="Dannebaum R.O."/>
            <person name="Kuo R.C."/>
            <person name="Labutti K."/>
            <person name="Haridas S."/>
            <person name="Kuo A."/>
            <person name="Salamov A."/>
            <person name="Ahrendt S.R."/>
            <person name="Lipzen A."/>
            <person name="Sullivan W."/>
            <person name="Andreopoulos W.B."/>
            <person name="Clum A."/>
            <person name="Lindquist E."/>
            <person name="Daum C."/>
            <person name="Ramamoorthy G.K."/>
            <person name="Gryganskyi A."/>
            <person name="Culley D."/>
            <person name="Magnuson J.K."/>
            <person name="James T.Y."/>
            <person name="O'Malley M.A."/>
            <person name="Stajich J.E."/>
            <person name="Spatafora J.W."/>
            <person name="Visel A."/>
            <person name="Grigoriev I.V."/>
        </authorList>
    </citation>
    <scope>NUCLEOTIDE SEQUENCE [LARGE SCALE GENOMIC DNA]</scope>
    <source>
        <strain evidence="2 3">PL171</strain>
    </source>
</reference>
<dbReference type="Proteomes" id="UP000193411">
    <property type="component" value="Unassembled WGS sequence"/>
</dbReference>
<name>A0A1Y2HU99_9FUNG</name>
<sequence>MTRMEPHAIALCHQSQIAQIFLSSVGPSPTRRSTTYPQVHCVNVDVYCMTRQSSPSLYLSIAVPPPLSNWIPSPGTSSFPQLPLVLASAAGAASSSANSRLATTAAYLLSGPLSQLSLSLAARGSQQPQKSEQPLSTLPVIVLSSLPPHFHANIPPPVTSACAFAAPHIAHFATIAGNSLKATPLVPRAVSGAAEAACLLLAQSLDVMASSTPSTATRDRGAALLDGGRSPSNRSTGSPKADELRHQVLFLEHQCRLLYGIGPGGELHPFAAPSELVKLAKSVNESVSMVTHLFLWADRNDPVAVDTFLELNAFTTLLHPLGPPPPSALVSTSAWPTLAHLPTHIAHSLSQCVLDAIAAIFTNVTGQPTLYYLLSHFANQALEADYGLHPPPVPPISSNSSALVPKTPPRPIPTTATTNQSTQRASWSQSASPVLVPLLSLTSAGARSLAEAVASAPALVAGRFTPPRSPLTSVMSNLPWPSGFSNGHSGTHSTASSPGRTPSHLHHQVSPARSTSNHGTGRQASRPASYSHTRSSSTSLSSTSSSSMSSVLAAEEIDRAELAAHFAALVRAIANRGVSDPDTLHTLFAPPPSSSSAPGSVPPARPHSAFPLLTHSLRALAMCTDPMSRAALTSVTIAVARTACAIPLLAHWMVDNATRQIADVAISALTSGGRGDHVGADDHVDWVWPWLDDVIGESPPEFAACLSGHLLARYVLPMVVKMGEWVQLADEILAEVRAVPLVSMLVQIMLGTGGAGRLAEVLDGPHAWYDEQLAAFDRAGVGVAAKLQGPACELNVHRVKLLADIAGASGIDEQLGAMRTLLAVLRHPSVPAQLWSGRSAGATSISSTSESTVGVHTVISTTATVKGGVGWGPAPVMRRMWLVAQATGLTTVDAAPGMDPSAILVLIARVLSKSDNVHIWATGVSIVFELACVRVPGLSGWWEPIGVPSVPEIAELAARQIERLVATVGGHGHGGLMGSVPLVPHSPTARHVPFSSSDGNKSSVCLPGDMLAGWLAIWHVTVRPLATPPFPLVPRVHAIASSSTPPPPSAAASSRSDSPPPGAPGGCGDSSIRRHRSALSFSAARGMAPGAIMIASGGGPHGLEHQHHPLSHSLPNSPPPMPMLVTTTASPTRTTTTTPVTVTASPPSVVHSRTSTTKSASSSSHRRTGSWAGPVSPTLPPGTPVKSYLAGAAVSNPHASGSGLGVGLRGKSSNQGKGDLKAGVRDCLAQARELGISSMVGASGFGKSVALAGVDE</sequence>
<evidence type="ECO:0000313" key="2">
    <source>
        <dbReference type="EMBL" id="ORZ38175.1"/>
    </source>
</evidence>